<evidence type="ECO:0000256" key="1">
    <source>
        <dbReference type="SAM" id="MobiDB-lite"/>
    </source>
</evidence>
<proteinExistence type="predicted"/>
<organism evidence="2 3">
    <name type="scientific">Batillaria attramentaria</name>
    <dbReference type="NCBI Taxonomy" id="370345"/>
    <lineage>
        <taxon>Eukaryota</taxon>
        <taxon>Metazoa</taxon>
        <taxon>Spiralia</taxon>
        <taxon>Lophotrochozoa</taxon>
        <taxon>Mollusca</taxon>
        <taxon>Gastropoda</taxon>
        <taxon>Caenogastropoda</taxon>
        <taxon>Sorbeoconcha</taxon>
        <taxon>Cerithioidea</taxon>
        <taxon>Batillariidae</taxon>
        <taxon>Batillaria</taxon>
    </lineage>
</organism>
<dbReference type="AlphaFoldDB" id="A0ABD0LBR7"/>
<dbReference type="EMBL" id="JACVVK020000065">
    <property type="protein sequence ID" value="KAK7496708.1"/>
    <property type="molecule type" value="Genomic_DNA"/>
</dbReference>
<evidence type="ECO:0000313" key="3">
    <source>
        <dbReference type="Proteomes" id="UP001519460"/>
    </source>
</evidence>
<feature type="region of interest" description="Disordered" evidence="1">
    <location>
        <begin position="42"/>
        <end position="80"/>
    </location>
</feature>
<name>A0ABD0LBR7_9CAEN</name>
<sequence>MCLCLCFEQGTVEGTERPAMKARGKKRFVYLSSVRETLLQVPDAPNIPHDTFPYPFTPSPPSAQPPSAPPPSPFGQSPPPHHLLHHHTCCTFLHVSHRF</sequence>
<evidence type="ECO:0000313" key="2">
    <source>
        <dbReference type="EMBL" id="KAK7496708.1"/>
    </source>
</evidence>
<comment type="caution">
    <text evidence="2">The sequence shown here is derived from an EMBL/GenBank/DDBJ whole genome shotgun (WGS) entry which is preliminary data.</text>
</comment>
<feature type="compositionally biased region" description="Pro residues" evidence="1">
    <location>
        <begin position="55"/>
        <end position="80"/>
    </location>
</feature>
<gene>
    <name evidence="2" type="ORF">BaRGS_00012115</name>
</gene>
<protein>
    <submittedName>
        <fullName evidence="2">Uncharacterized protein</fullName>
    </submittedName>
</protein>
<keyword evidence="3" id="KW-1185">Reference proteome</keyword>
<reference evidence="2 3" key="1">
    <citation type="journal article" date="2023" name="Sci. Data">
        <title>Genome assembly of the Korean intertidal mud-creeper Batillaria attramentaria.</title>
        <authorList>
            <person name="Patra A.K."/>
            <person name="Ho P.T."/>
            <person name="Jun S."/>
            <person name="Lee S.J."/>
            <person name="Kim Y."/>
            <person name="Won Y.J."/>
        </authorList>
    </citation>
    <scope>NUCLEOTIDE SEQUENCE [LARGE SCALE GENOMIC DNA]</scope>
    <source>
        <strain evidence="2">Wonlab-2016</strain>
    </source>
</reference>
<dbReference type="Proteomes" id="UP001519460">
    <property type="component" value="Unassembled WGS sequence"/>
</dbReference>
<accession>A0ABD0LBR7</accession>